<proteinExistence type="predicted"/>
<reference evidence="1" key="1">
    <citation type="journal article" date="2019" name="MBio">
        <title>Virus Genomes from Deep Sea Sediments Expand the Ocean Megavirome and Support Independent Origins of Viral Gigantism.</title>
        <authorList>
            <person name="Backstrom D."/>
            <person name="Yutin N."/>
            <person name="Jorgensen S.L."/>
            <person name="Dharamshi J."/>
            <person name="Homa F."/>
            <person name="Zaremba-Niedwiedzka K."/>
            <person name="Spang A."/>
            <person name="Wolf Y.I."/>
            <person name="Koonin E.V."/>
            <person name="Ettema T.J."/>
        </authorList>
    </citation>
    <scope>NUCLEOTIDE SEQUENCE</scope>
</reference>
<dbReference type="EMBL" id="MK500566">
    <property type="protein sequence ID" value="QBK91948.1"/>
    <property type="molecule type" value="Genomic_DNA"/>
</dbReference>
<evidence type="ECO:0000313" key="1">
    <source>
        <dbReference type="EMBL" id="QBK91948.1"/>
    </source>
</evidence>
<sequence length="190" mass="22553">MKKKLWMGLLTYKIHIQRHFVRKYRKKRWYIVRRRINKYLRVARRIAHCSIRHKKDKITSKTVKHLGKIPSTVANQIIRKYKNNKKCKKITRVNLIVPACSTAKYPSVVHNKEKKVLLIKPLKLSVRWRCPIEYLKINQVELNNTYCYITVTVEDAEKQNYQEMIGVDLNIKHNLAAVGNPKTKQVSYLG</sequence>
<organism evidence="1">
    <name type="scientific">Pithovirus LCPAC304</name>
    <dbReference type="NCBI Taxonomy" id="2506594"/>
    <lineage>
        <taxon>Viruses</taxon>
        <taxon>Pithoviruses</taxon>
    </lineage>
</organism>
<protein>
    <recommendedName>
        <fullName evidence="2">Transposase</fullName>
    </recommendedName>
</protein>
<gene>
    <name evidence="1" type="ORF">LCPAC304_02900</name>
</gene>
<accession>A0A481Z7S3</accession>
<name>A0A481Z7S3_9VIRU</name>
<evidence type="ECO:0008006" key="2">
    <source>
        <dbReference type="Google" id="ProtNLM"/>
    </source>
</evidence>